<feature type="compositionally biased region" description="Basic and acidic residues" evidence="1">
    <location>
        <begin position="345"/>
        <end position="355"/>
    </location>
</feature>
<accession>A0A1G6V3B9</accession>
<name>A0A1G6V3B9_9PSEU</name>
<feature type="region of interest" description="Disordered" evidence="1">
    <location>
        <begin position="599"/>
        <end position="623"/>
    </location>
</feature>
<dbReference type="Proteomes" id="UP000199501">
    <property type="component" value="Unassembled WGS sequence"/>
</dbReference>
<feature type="region of interest" description="Disordered" evidence="1">
    <location>
        <begin position="329"/>
        <end position="464"/>
    </location>
</feature>
<evidence type="ECO:0000313" key="2">
    <source>
        <dbReference type="EMBL" id="SDD48022.1"/>
    </source>
</evidence>
<dbReference type="AlphaFoldDB" id="A0A1G6V3B9"/>
<feature type="compositionally biased region" description="Gly residues" evidence="1">
    <location>
        <begin position="739"/>
        <end position="765"/>
    </location>
</feature>
<keyword evidence="3" id="KW-1185">Reference proteome</keyword>
<dbReference type="EMBL" id="FMZZ01000011">
    <property type="protein sequence ID" value="SDD48022.1"/>
    <property type="molecule type" value="Genomic_DNA"/>
</dbReference>
<sequence>MIVSNAAIQEIRNCLLTPSDVRTEDHSENMLRKLDAQAVMMGKSNLGFLYDKWRTHAACLPVNKDRWSSQSAYGDGLQETADLAKLKIINWGMLWGARGRLDNLSKAAQSIDAAVGTMVTNLQGAWSSKAGEAAAEKISELKAAAGAYGTAVGALRDHLQGAREATRQAVEKLANFYEQSDVGGKPIMDRYGSLGGGEGQGAEVRGDYSKYIDEMGEILQVGTFIGGFNNKEKFDVTDLILGGATAGGLSVVGVRQTQTPESLHAPGRVYLTEGNNRWSDQICRELNDFCECYFLTIKNLRRRIKETVDAVDSAWTFFSNNRPLDVDPFGKLALGGAEQPPTDTGGHDGRRDGGGGHDTPPPMQPPPMQPPVMPPPPEPPPLPDPADLDGDGKPDTPTDLDGDGKPDTPVDANGDGVPDDPNSGAGTKDAPETVTITDGDRTIAVDSPDGQGKVKVSVDDGSGTPKSYELDFGAATGLSGGNGATDGAVLGPDGQPLAQDLSAQVPGGGIPVGEDGVQHVVAGPDGKAVIQDGPLTITAERPEGAPDTVIVTVDDGTGEPTKYTLDYQDATAAEPLVAGSGSAGGNAAVGGSGAGMPGGGSVGAGGPGDAGGSAGGQGTGGGVGAQTAGGAAVGGGPADSGASGFAGGTGDSGASAFSGGVASGEAVSAEHGAPLSGQAESQGTFAASDSGSQPWGATGSVFDMDSAGSAAEPSGDMSAAASGEAGLSSAQAGADGGDHAGGQAGSGMGGGMPMGGGMGGGGSSGSGDQERAGSQWRTTGSLFDDDFAEAELRISGAIDGSR</sequence>
<dbReference type="STRING" id="1271860.SAMN05216174_111222"/>
<feature type="compositionally biased region" description="Low complexity" evidence="1">
    <location>
        <begin position="718"/>
        <end position="733"/>
    </location>
</feature>
<proteinExistence type="predicted"/>
<dbReference type="InterPro" id="IPR036689">
    <property type="entry name" value="ESAT-6-like_sf"/>
</dbReference>
<feature type="compositionally biased region" description="Polar residues" evidence="1">
    <location>
        <begin position="678"/>
        <end position="695"/>
    </location>
</feature>
<evidence type="ECO:0000256" key="1">
    <source>
        <dbReference type="SAM" id="MobiDB-lite"/>
    </source>
</evidence>
<gene>
    <name evidence="2" type="ORF">SAMN05216174_111222</name>
</gene>
<reference evidence="3" key="1">
    <citation type="submission" date="2016-10" db="EMBL/GenBank/DDBJ databases">
        <authorList>
            <person name="Varghese N."/>
            <person name="Submissions S."/>
        </authorList>
    </citation>
    <scope>NUCLEOTIDE SEQUENCE [LARGE SCALE GENOMIC DNA]</scope>
    <source>
        <strain evidence="3">IBRC-M 10403</strain>
    </source>
</reference>
<organism evidence="2 3">
    <name type="scientific">Actinokineospora iranica</name>
    <dbReference type="NCBI Taxonomy" id="1271860"/>
    <lineage>
        <taxon>Bacteria</taxon>
        <taxon>Bacillati</taxon>
        <taxon>Actinomycetota</taxon>
        <taxon>Actinomycetes</taxon>
        <taxon>Pseudonocardiales</taxon>
        <taxon>Pseudonocardiaceae</taxon>
        <taxon>Actinokineospora</taxon>
    </lineage>
</organism>
<feature type="region of interest" description="Disordered" evidence="1">
    <location>
        <begin position="668"/>
        <end position="785"/>
    </location>
</feature>
<evidence type="ECO:0008006" key="4">
    <source>
        <dbReference type="Google" id="ProtNLM"/>
    </source>
</evidence>
<protein>
    <recommendedName>
        <fullName evidence="4">WXG100 family type VII secretion target</fullName>
    </recommendedName>
</protein>
<dbReference type="SUPFAM" id="SSF140453">
    <property type="entry name" value="EsxAB dimer-like"/>
    <property type="match status" value="1"/>
</dbReference>
<feature type="compositionally biased region" description="Basic and acidic residues" evidence="1">
    <location>
        <begin position="390"/>
        <end position="408"/>
    </location>
</feature>
<feature type="compositionally biased region" description="Pro residues" evidence="1">
    <location>
        <begin position="359"/>
        <end position="384"/>
    </location>
</feature>
<evidence type="ECO:0000313" key="3">
    <source>
        <dbReference type="Proteomes" id="UP000199501"/>
    </source>
</evidence>